<keyword evidence="6" id="KW-1185">Reference proteome</keyword>
<keyword evidence="2" id="KW-0805">Transcription regulation</keyword>
<protein>
    <submittedName>
        <fullName evidence="5">BlaI/MecI/CopY family transcriptional regulator</fullName>
    </submittedName>
</protein>
<accession>A0ABX6YH96</accession>
<dbReference type="InterPro" id="IPR005650">
    <property type="entry name" value="BlaI_family"/>
</dbReference>
<keyword evidence="4" id="KW-0804">Transcription</keyword>
<proteinExistence type="inferred from homology"/>
<dbReference type="Gene3D" id="6.10.140.850">
    <property type="match status" value="1"/>
</dbReference>
<organism evidence="5 6">
    <name type="scientific">Paramicrobacterium chengjingii</name>
    <dbReference type="NCBI Taxonomy" id="2769067"/>
    <lineage>
        <taxon>Bacteria</taxon>
        <taxon>Bacillati</taxon>
        <taxon>Actinomycetota</taxon>
        <taxon>Actinomycetes</taxon>
        <taxon>Micrococcales</taxon>
        <taxon>Microbacteriaceae</taxon>
        <taxon>Paramicrobacterium</taxon>
    </lineage>
</organism>
<dbReference type="Pfam" id="PF03965">
    <property type="entry name" value="Penicillinase_R"/>
    <property type="match status" value="1"/>
</dbReference>
<dbReference type="Gene3D" id="1.10.10.10">
    <property type="entry name" value="Winged helix-like DNA-binding domain superfamily/Winged helix DNA-binding domain"/>
    <property type="match status" value="1"/>
</dbReference>
<reference evidence="5 6" key="1">
    <citation type="submission" date="2020-12" db="EMBL/GenBank/DDBJ databases">
        <title>Microbacterium sp. HY060.</title>
        <authorList>
            <person name="Zhou J."/>
        </authorList>
    </citation>
    <scope>NUCLEOTIDE SEQUENCE [LARGE SCALE GENOMIC DNA]</scope>
    <source>
        <strain evidence="5 6">HY60</strain>
    </source>
</reference>
<name>A0ABX6YH96_9MICO</name>
<sequence>MAGARTRERGELERAIMTVLWSSEAALSARDIQESLSGHAPAYTTVLTTLDRLETKQLVTRIAESPRKVRFSAVRSEPEQASHSMHSALADVGDRRAALLKFTGDLDDDDLAVLRDAIGAPRRKRRK</sequence>
<dbReference type="InterPro" id="IPR036390">
    <property type="entry name" value="WH_DNA-bd_sf"/>
</dbReference>
<evidence type="ECO:0000256" key="1">
    <source>
        <dbReference type="ARBA" id="ARBA00011046"/>
    </source>
</evidence>
<dbReference type="SUPFAM" id="SSF46785">
    <property type="entry name" value="Winged helix' DNA-binding domain"/>
    <property type="match status" value="1"/>
</dbReference>
<evidence type="ECO:0000256" key="2">
    <source>
        <dbReference type="ARBA" id="ARBA00023015"/>
    </source>
</evidence>
<evidence type="ECO:0000256" key="4">
    <source>
        <dbReference type="ARBA" id="ARBA00023163"/>
    </source>
</evidence>
<comment type="similarity">
    <text evidence="1">Belongs to the BlaI transcriptional regulatory family.</text>
</comment>
<evidence type="ECO:0000256" key="3">
    <source>
        <dbReference type="ARBA" id="ARBA00023125"/>
    </source>
</evidence>
<evidence type="ECO:0000313" key="5">
    <source>
        <dbReference type="EMBL" id="QPZ37969.1"/>
    </source>
</evidence>
<dbReference type="InterPro" id="IPR036388">
    <property type="entry name" value="WH-like_DNA-bd_sf"/>
</dbReference>
<keyword evidence="3" id="KW-0238">DNA-binding</keyword>
<dbReference type="EMBL" id="CP061169">
    <property type="protein sequence ID" value="QPZ37969.1"/>
    <property type="molecule type" value="Genomic_DNA"/>
</dbReference>
<gene>
    <name evidence="5" type="ORF">HCR76_14335</name>
</gene>
<evidence type="ECO:0000313" key="6">
    <source>
        <dbReference type="Proteomes" id="UP000662814"/>
    </source>
</evidence>
<dbReference type="RefSeq" id="WP_166987831.1">
    <property type="nucleotide sequence ID" value="NZ_CP061169.1"/>
</dbReference>
<dbReference type="Proteomes" id="UP000662814">
    <property type="component" value="Chromosome"/>
</dbReference>